<dbReference type="Proteomes" id="UP001064048">
    <property type="component" value="Chromosome 6"/>
</dbReference>
<evidence type="ECO:0000313" key="2">
    <source>
        <dbReference type="Proteomes" id="UP001064048"/>
    </source>
</evidence>
<name>A0ACC0KIQ6_CHOFU</name>
<protein>
    <submittedName>
        <fullName evidence="1">Uncharacterized protein</fullName>
    </submittedName>
</protein>
<sequence length="1377" mass="162643">MSIPIQVRTEKDSSNMERIYRTNCQLKWVKPQQHLPFWDEGQSIFFKHRCKINDCYLTSNRNMLRSVADFDAIVFHGSSLIFQYTQTPNARSPRQKYVFLSVEHTTYPICDDRFDGFFNWTWTYQFDSDYAYGYLRIRNEEGKVIGPNKTMHWMDAISMKTIDDELKRKLNNKAKAAACIVSDCQNLDRETFVKKLQFELKQYELEVDIYRRCDGGMNCDLKNMSCLQMIEKKYYFYLALKNPSSENIVTEKLLLALQNYAVPIVLGVANYTRFFKWHNHYSYHAREESPDTDGLCKLCEMLHDEELMSKKTVYKDFRKWWNNLEKLVDKLQKNVNAKSDLKYILQWTNPKNVPFVYMGVGQQVFIDRKCKYTNCFVTDDRDYLGDVTKFDAIAFAGTDVIYMSRYDLPKKRSPHQKYAFTNIESADNYPVCTNRFNNFFNWTWTYRLDSETKWGYLIVRDAKNNIIGPKTEMHWMKLEDMDPIDDALRVKLRNKTKAAAWFVSNCRSRSGRETYFRNLIKALKPYNLTVDIYGKCGPLKCDRNKEAECNDMVERDYYFYLSFENSFAEDYATEKLAHGLQHNAIPIVYGGANYTRFMPDGIYLNARQLGPEALAKQMKHLIDNPDEYDNYFRWKKYYSYHRKYESPETDDYCGFCMLLNNEEMSSYSSYSLPSNQKLSHTMSEVELVQCPHFPALNFLKGLHIHLGKVHKTTNSQSNPIWTNSKHEPFMYMGVGQQGFIDRKCKYTNCFVTDDRDYLGDVTKFDVIAFAGPEVVHMNETKLPKKRSPHQKYAFTNIESADNYPACTNRFDNFFNWTWTYRLDSETKWGYLIVRDAENNIIGPNTEMHWMKIKDMDPIDDALRVKLRNKTKAAAWFVSNCRSRSGRENFVKHLQKALKSYDLTVDIYGKCGPLKCGRDKAAECNDMVERDYYFYLSFENSFAKDYVTEKLLYGLQHNAVPIVYGGANYTRFMPDGIYLNARQLGPEALAKKMKHLIDNNDQYEDYFRWKKYYSFHNRNENAETDDYCGFCNLLNNKEMWTNSKNVPFVYMGVGQQGFIDRKCKYTNCFVTDDRDYLGDVTKFDVIAFAGTEVVYMNENRLPKTRSPHQKYAFTNIESADNYPACTNRFDNFFNWTWTYRLDSETKWGYLIVRDAENNIIGPKTEMHWMKFEDMDPINDTLRVKLRNKTKAAAWFVSNCRSRSGRENFVKDLQKALKPYDLTVDIYGKCGPLKCERDKEAECNDMVERDYYFYLSFENSFAEDYATEKLTYGLQHNAVPIVYGGANYTRFMPDGIYLNARQLGPEALAKKMKHLIDNPDEYENFFRWKKYYSFHRRFESVETDDYCGFCILLNNEAMVKKTSIYKNFKQWWNPSNRCP</sequence>
<proteinExistence type="predicted"/>
<dbReference type="EMBL" id="CM046106">
    <property type="protein sequence ID" value="KAI8436163.1"/>
    <property type="molecule type" value="Genomic_DNA"/>
</dbReference>
<accession>A0ACC0KIQ6</accession>
<reference evidence="1 2" key="1">
    <citation type="journal article" date="2022" name="Genome Biol. Evol.">
        <title>The Spruce Budworm Genome: Reconstructing the Evolutionary History of Antifreeze Proteins.</title>
        <authorList>
            <person name="Beliveau C."/>
            <person name="Gagne P."/>
            <person name="Picq S."/>
            <person name="Vernygora O."/>
            <person name="Keeling C.I."/>
            <person name="Pinkney K."/>
            <person name="Doucet D."/>
            <person name="Wen F."/>
            <person name="Johnston J.S."/>
            <person name="Maaroufi H."/>
            <person name="Boyle B."/>
            <person name="Laroche J."/>
            <person name="Dewar K."/>
            <person name="Juretic N."/>
            <person name="Blackburn G."/>
            <person name="Nisole A."/>
            <person name="Brunet B."/>
            <person name="Brandao M."/>
            <person name="Lumley L."/>
            <person name="Duan J."/>
            <person name="Quan G."/>
            <person name="Lucarotti C.J."/>
            <person name="Roe A.D."/>
            <person name="Sperling F.A.H."/>
            <person name="Levesque R.C."/>
            <person name="Cusson M."/>
        </authorList>
    </citation>
    <scope>NUCLEOTIDE SEQUENCE [LARGE SCALE GENOMIC DNA]</scope>
    <source>
        <strain evidence="1">Glfc:IPQL:Cfum</strain>
    </source>
</reference>
<comment type="caution">
    <text evidence="1">The sequence shown here is derived from an EMBL/GenBank/DDBJ whole genome shotgun (WGS) entry which is preliminary data.</text>
</comment>
<keyword evidence="2" id="KW-1185">Reference proteome</keyword>
<organism evidence="1 2">
    <name type="scientific">Choristoneura fumiferana</name>
    <name type="common">Spruce budworm moth</name>
    <name type="synonym">Archips fumiferana</name>
    <dbReference type="NCBI Taxonomy" id="7141"/>
    <lineage>
        <taxon>Eukaryota</taxon>
        <taxon>Metazoa</taxon>
        <taxon>Ecdysozoa</taxon>
        <taxon>Arthropoda</taxon>
        <taxon>Hexapoda</taxon>
        <taxon>Insecta</taxon>
        <taxon>Pterygota</taxon>
        <taxon>Neoptera</taxon>
        <taxon>Endopterygota</taxon>
        <taxon>Lepidoptera</taxon>
        <taxon>Glossata</taxon>
        <taxon>Ditrysia</taxon>
        <taxon>Tortricoidea</taxon>
        <taxon>Tortricidae</taxon>
        <taxon>Tortricinae</taxon>
        <taxon>Choristoneura</taxon>
    </lineage>
</organism>
<gene>
    <name evidence="1" type="ORF">MSG28_004250</name>
</gene>
<evidence type="ECO:0000313" key="1">
    <source>
        <dbReference type="EMBL" id="KAI8436163.1"/>
    </source>
</evidence>